<evidence type="ECO:0000256" key="1">
    <source>
        <dbReference type="SAM" id="MobiDB-lite"/>
    </source>
</evidence>
<name>A0A0D7AHR4_9AGAR</name>
<feature type="compositionally biased region" description="Polar residues" evidence="1">
    <location>
        <begin position="21"/>
        <end position="39"/>
    </location>
</feature>
<accession>A0A0D7AHR4</accession>
<feature type="region of interest" description="Disordered" evidence="1">
    <location>
        <begin position="169"/>
        <end position="222"/>
    </location>
</feature>
<gene>
    <name evidence="2" type="ORF">FISHEDRAFT_70919</name>
</gene>
<proteinExistence type="predicted"/>
<organism evidence="2 3">
    <name type="scientific">Fistulina hepatica ATCC 64428</name>
    <dbReference type="NCBI Taxonomy" id="1128425"/>
    <lineage>
        <taxon>Eukaryota</taxon>
        <taxon>Fungi</taxon>
        <taxon>Dikarya</taxon>
        <taxon>Basidiomycota</taxon>
        <taxon>Agaricomycotina</taxon>
        <taxon>Agaricomycetes</taxon>
        <taxon>Agaricomycetidae</taxon>
        <taxon>Agaricales</taxon>
        <taxon>Fistulinaceae</taxon>
        <taxon>Fistulina</taxon>
    </lineage>
</organism>
<protein>
    <submittedName>
        <fullName evidence="2">Uncharacterized protein</fullName>
    </submittedName>
</protein>
<feature type="region of interest" description="Disordered" evidence="1">
    <location>
        <begin position="1"/>
        <end position="48"/>
    </location>
</feature>
<feature type="compositionally biased region" description="Low complexity" evidence="1">
    <location>
        <begin position="179"/>
        <end position="190"/>
    </location>
</feature>
<evidence type="ECO:0000313" key="3">
    <source>
        <dbReference type="Proteomes" id="UP000054144"/>
    </source>
</evidence>
<dbReference type="Proteomes" id="UP000054144">
    <property type="component" value="Unassembled WGS sequence"/>
</dbReference>
<dbReference type="OrthoDB" id="3269666at2759"/>
<dbReference type="EMBL" id="KN881666">
    <property type="protein sequence ID" value="KIY51279.1"/>
    <property type="molecule type" value="Genomic_DNA"/>
</dbReference>
<reference evidence="2 3" key="1">
    <citation type="journal article" date="2015" name="Fungal Genet. Biol.">
        <title>Evolution of novel wood decay mechanisms in Agaricales revealed by the genome sequences of Fistulina hepatica and Cylindrobasidium torrendii.</title>
        <authorList>
            <person name="Floudas D."/>
            <person name="Held B.W."/>
            <person name="Riley R."/>
            <person name="Nagy L.G."/>
            <person name="Koehler G."/>
            <person name="Ransdell A.S."/>
            <person name="Younus H."/>
            <person name="Chow J."/>
            <person name="Chiniquy J."/>
            <person name="Lipzen A."/>
            <person name="Tritt A."/>
            <person name="Sun H."/>
            <person name="Haridas S."/>
            <person name="LaButti K."/>
            <person name="Ohm R.A."/>
            <person name="Kues U."/>
            <person name="Blanchette R.A."/>
            <person name="Grigoriev I.V."/>
            <person name="Minto R.E."/>
            <person name="Hibbett D.S."/>
        </authorList>
    </citation>
    <scope>NUCLEOTIDE SEQUENCE [LARGE SCALE GENOMIC DNA]</scope>
    <source>
        <strain evidence="2 3">ATCC 64428</strain>
    </source>
</reference>
<feature type="compositionally biased region" description="Polar residues" evidence="1">
    <location>
        <begin position="1"/>
        <end position="12"/>
    </location>
</feature>
<evidence type="ECO:0000313" key="2">
    <source>
        <dbReference type="EMBL" id="KIY51279.1"/>
    </source>
</evidence>
<dbReference type="AlphaFoldDB" id="A0A0D7AHR4"/>
<keyword evidence="3" id="KW-1185">Reference proteome</keyword>
<sequence length="222" mass="22855">MSSTSGMFNVQEPTGVESERVQTTAAVAQSEAHSGSTSRQIERGAAQVQRAAGDVAATAQFKGPGFTGVSESSLDELERNVQQTTNDAAVEGKHDVEQMKQAAASYLDQAKSYTNTALDHAQNYIPTSVGGHAPSLQAGATALTADAKEAFSTAQRATQPQIDRVMNAMQGSSHERSGAADSGTTSATDTVNSAATHVQDFPGIKGVTGQHDAPASSTSANL</sequence>